<dbReference type="EMBL" id="KZ851844">
    <property type="protein sequence ID" value="RDK47843.1"/>
    <property type="molecule type" value="Genomic_DNA"/>
</dbReference>
<name>A0A370Q089_ASPPH</name>
<proteinExistence type="predicted"/>
<evidence type="ECO:0000313" key="2">
    <source>
        <dbReference type="EMBL" id="RDK47843.1"/>
    </source>
</evidence>
<evidence type="ECO:0000256" key="1">
    <source>
        <dbReference type="SAM" id="Phobius"/>
    </source>
</evidence>
<gene>
    <name evidence="2" type="ORF">M752DRAFT_6344</name>
</gene>
<reference evidence="2 3" key="1">
    <citation type="submission" date="2018-07" db="EMBL/GenBank/DDBJ databases">
        <title>Section-level genome sequencing of Aspergillus section Nigri to investigate inter- and intra-species variation.</title>
        <authorList>
            <consortium name="DOE Joint Genome Institute"/>
            <person name="Vesth T.C."/>
            <person name="Nybo J.L."/>
            <person name="Theobald S."/>
            <person name="Frisvad J.C."/>
            <person name="Larsen T.O."/>
            <person name="Nielsen K.F."/>
            <person name="Hoof J.B."/>
            <person name="Brandl J."/>
            <person name="Salamov A."/>
            <person name="Riley R."/>
            <person name="Gladden J.M."/>
            <person name="Phatale P."/>
            <person name="Nielsen M.T."/>
            <person name="Lyhne E.K."/>
            <person name="Kogle M.E."/>
            <person name="Strasser K."/>
            <person name="McDonnell E."/>
            <person name="Barry K."/>
            <person name="Clum A."/>
            <person name="Chen C."/>
            <person name="Nolan M."/>
            <person name="Sandor L."/>
            <person name="Kuo A."/>
            <person name="Lipzen A."/>
            <person name="Hainaut M."/>
            <person name="Drula E."/>
            <person name="Tsang A."/>
            <person name="Magnuson J.K."/>
            <person name="Henrissat B."/>
            <person name="Wiebenga A."/>
            <person name="Simmons B.A."/>
            <person name="Makela M.R."/>
            <person name="De vries R.P."/>
            <person name="Grigoriev I.V."/>
            <person name="Mortensen U.H."/>
            <person name="Baker S.E."/>
            <person name="Andersen M.R."/>
        </authorList>
    </citation>
    <scope>NUCLEOTIDE SEQUENCE [LARGE SCALE GENOMIC DNA]</scope>
    <source>
        <strain evidence="2 3">ATCC 13157</strain>
    </source>
</reference>
<keyword evidence="1" id="KW-0812">Transmembrane</keyword>
<keyword evidence="1" id="KW-0472">Membrane</keyword>
<dbReference type="Proteomes" id="UP000254937">
    <property type="component" value="Unassembled WGS sequence"/>
</dbReference>
<dbReference type="PROSITE" id="PS51257">
    <property type="entry name" value="PROKAR_LIPOPROTEIN"/>
    <property type="match status" value="1"/>
</dbReference>
<evidence type="ECO:0000313" key="3">
    <source>
        <dbReference type="Proteomes" id="UP000254937"/>
    </source>
</evidence>
<feature type="transmembrane region" description="Helical" evidence="1">
    <location>
        <begin position="12"/>
        <end position="39"/>
    </location>
</feature>
<keyword evidence="1" id="KW-1133">Transmembrane helix</keyword>
<accession>A0A370Q089</accession>
<sequence length="69" mass="7713">MWREFFLLLKMPLMILVVGCLSTSCALYIVVSGSIIVIVMSPRAELGSCVVHLRRNPIIAKCRHNEVGK</sequence>
<organism evidence="2 3">
    <name type="scientific">Aspergillus phoenicis ATCC 13157</name>
    <dbReference type="NCBI Taxonomy" id="1353007"/>
    <lineage>
        <taxon>Eukaryota</taxon>
        <taxon>Fungi</taxon>
        <taxon>Dikarya</taxon>
        <taxon>Ascomycota</taxon>
        <taxon>Pezizomycotina</taxon>
        <taxon>Eurotiomycetes</taxon>
        <taxon>Eurotiomycetidae</taxon>
        <taxon>Eurotiales</taxon>
        <taxon>Aspergillaceae</taxon>
        <taxon>Aspergillus</taxon>
    </lineage>
</organism>
<protein>
    <submittedName>
        <fullName evidence="2">Uncharacterized protein</fullName>
    </submittedName>
</protein>
<keyword evidence="3" id="KW-1185">Reference proteome</keyword>
<dbReference type="AlphaFoldDB" id="A0A370Q089"/>